<feature type="domain" description="Glycosyltransferase subfamily 4-like N-terminal" evidence="3">
    <location>
        <begin position="447"/>
        <end position="615"/>
    </location>
</feature>
<dbReference type="KEGG" id="vbl:L21SP4_02128"/>
<dbReference type="InterPro" id="IPR016195">
    <property type="entry name" value="Pol/histidinol_Pase-like"/>
</dbReference>
<dbReference type="PATRIC" id="fig|1609981.3.peg.2213"/>
<gene>
    <name evidence="4" type="ORF">L21SP4_02128</name>
</gene>
<sequence>MNATQPASRADLHVHSRYSDRPSEWFLRRIGAPESFSEPRTVYDRCRAAGMDFVTLTDHNCIRGALEIADLPGTFLSSEITTYFPENECKIHMVVSGITERDFGEIRELRANIYELRDFLRHKNIVHTVAHPLFRVNDKLDVELFEKLILLFDRFETINGSRDPRACDLAAAILRALTPADMEAMADRHGITPVGLEPWNKVFTGGSDDHSGLYIAGAHTVTPHASNVFDFLQFLREGQHEPGGRGGSSIRLANSLYKIAYSYYRSRFMPDRGDDHSVVGSVLRRLSGEAPPPPVAGGGWKQVAAARVTRFFTRRRRRQLGEVERLIVDEFTRVLEDRSSADGLGGGRRHEDNVHFYAVCEISQQLAFRFMTKFADKIRQGNLIDSLQSLSSLGPVLLGLAPYFTAFSSQHKDEGFLRAVADRFSVTDPARAQGARRAWVTDTFADVNGVSHTIRTLADLACRQDESLTVVTCLADPPDAAFPVKNFKPVGAVDLPEYESQSVSFPPFLECLAWFEEQRFDEVIISTPGTLGLCALWAAGLLGIPVRGIYHTDFPQYVRNMTEDDALGEITWKYMRWFYGGMTAVYAPTHQYRRSLMEGGFEADRLKVLPRGVNLHDFNPERRDPDFWREWDTGDRFTFLYVGRVSREKNLDVMLEAFRMLCDEGADADLAVVGDGPFAGELRRRYHDSRIVFTGTLTGDRLSAAYASADAFVFPSRTDTFGNAVLEAHASGLPAIVSDCGGPQEIVGSHHSGIIVDTHTPDALAQSMRTLLRDRELYETLRSGALARARDSRWEQALSLLLERDAENPAKRPESRPQPSCAKFG</sequence>
<dbReference type="STRING" id="1307763.L21SP4_02128"/>
<dbReference type="RefSeq" id="WP_052882599.1">
    <property type="nucleotide sequence ID" value="NZ_CP010904.1"/>
</dbReference>
<dbReference type="PANTHER" id="PTHR45947:SF3">
    <property type="entry name" value="SULFOQUINOVOSYL TRANSFERASE SQD2"/>
    <property type="match status" value="1"/>
</dbReference>
<dbReference type="CDD" id="cd07432">
    <property type="entry name" value="PHP_HisPPase"/>
    <property type="match status" value="1"/>
</dbReference>
<dbReference type="Proteomes" id="UP000035268">
    <property type="component" value="Chromosome"/>
</dbReference>
<dbReference type="SUPFAM" id="SSF53756">
    <property type="entry name" value="UDP-Glycosyltransferase/glycogen phosphorylase"/>
    <property type="match status" value="1"/>
</dbReference>
<dbReference type="InterPro" id="IPR028098">
    <property type="entry name" value="Glyco_trans_4-like_N"/>
</dbReference>
<dbReference type="InterPro" id="IPR001296">
    <property type="entry name" value="Glyco_trans_1"/>
</dbReference>
<accession>A0A0G3EMM6</accession>
<evidence type="ECO:0000259" key="3">
    <source>
        <dbReference type="Pfam" id="PF13439"/>
    </source>
</evidence>
<evidence type="ECO:0000313" key="4">
    <source>
        <dbReference type="EMBL" id="AKJ65359.1"/>
    </source>
</evidence>
<protein>
    <submittedName>
        <fullName evidence="4">Glycosyltransferase</fullName>
    </submittedName>
</protein>
<proteinExistence type="predicted"/>
<dbReference type="SUPFAM" id="SSF89550">
    <property type="entry name" value="PHP domain-like"/>
    <property type="match status" value="1"/>
</dbReference>
<organism evidence="4 5">
    <name type="scientific">Kiritimatiella glycovorans</name>
    <dbReference type="NCBI Taxonomy" id="1307763"/>
    <lineage>
        <taxon>Bacteria</taxon>
        <taxon>Pseudomonadati</taxon>
        <taxon>Kiritimatiellota</taxon>
        <taxon>Kiritimatiellia</taxon>
        <taxon>Kiritimatiellales</taxon>
        <taxon>Kiritimatiellaceae</taxon>
        <taxon>Kiritimatiella</taxon>
    </lineage>
</organism>
<feature type="domain" description="Glycosyl transferase family 1" evidence="2">
    <location>
        <begin position="634"/>
        <end position="784"/>
    </location>
</feature>
<dbReference type="Pfam" id="PF00534">
    <property type="entry name" value="Glycos_transf_1"/>
    <property type="match status" value="1"/>
</dbReference>
<keyword evidence="5" id="KW-1185">Reference proteome</keyword>
<dbReference type="CDD" id="cd03814">
    <property type="entry name" value="GT4-like"/>
    <property type="match status" value="1"/>
</dbReference>
<dbReference type="PANTHER" id="PTHR45947">
    <property type="entry name" value="SULFOQUINOVOSYL TRANSFERASE SQD2"/>
    <property type="match status" value="1"/>
</dbReference>
<dbReference type="Gene3D" id="3.20.20.140">
    <property type="entry name" value="Metal-dependent hydrolases"/>
    <property type="match status" value="1"/>
</dbReference>
<dbReference type="GO" id="GO:0016757">
    <property type="term" value="F:glycosyltransferase activity"/>
    <property type="evidence" value="ECO:0007669"/>
    <property type="project" value="InterPro"/>
</dbReference>
<evidence type="ECO:0000256" key="1">
    <source>
        <dbReference type="SAM" id="MobiDB-lite"/>
    </source>
</evidence>
<evidence type="ECO:0000259" key="2">
    <source>
        <dbReference type="Pfam" id="PF00534"/>
    </source>
</evidence>
<feature type="compositionally biased region" description="Basic and acidic residues" evidence="1">
    <location>
        <begin position="805"/>
        <end position="815"/>
    </location>
</feature>
<keyword evidence="4" id="KW-0808">Transferase</keyword>
<dbReference type="Pfam" id="PF13439">
    <property type="entry name" value="Glyco_transf_4"/>
    <property type="match status" value="1"/>
</dbReference>
<dbReference type="Gene3D" id="3.40.50.2000">
    <property type="entry name" value="Glycogen Phosphorylase B"/>
    <property type="match status" value="2"/>
</dbReference>
<dbReference type="AlphaFoldDB" id="A0A0G3EMM6"/>
<dbReference type="InterPro" id="IPR050194">
    <property type="entry name" value="Glycosyltransferase_grp1"/>
</dbReference>
<evidence type="ECO:0000313" key="5">
    <source>
        <dbReference type="Proteomes" id="UP000035268"/>
    </source>
</evidence>
<reference evidence="5" key="1">
    <citation type="submission" date="2015-02" db="EMBL/GenBank/DDBJ databases">
        <title>Description and complete genome sequence of the first cultured representative of the subdivision 5 of the Verrucomicrobia phylum.</title>
        <authorList>
            <person name="Spring S."/>
            <person name="Bunk B."/>
            <person name="Sproer C."/>
            <person name="Klenk H.-P."/>
        </authorList>
    </citation>
    <scope>NUCLEOTIDE SEQUENCE [LARGE SCALE GENOMIC DNA]</scope>
    <source>
        <strain evidence="5">L21-Fru-AB</strain>
    </source>
</reference>
<name>A0A0G3EMM6_9BACT</name>
<dbReference type="OrthoDB" id="9802525at2"/>
<reference evidence="4 5" key="2">
    <citation type="journal article" date="2016" name="ISME J.">
        <title>Characterization of the first cultured representative of Verrucomicrobia subdivision 5 indicates the proposal of a novel phylum.</title>
        <authorList>
            <person name="Spring S."/>
            <person name="Bunk B."/>
            <person name="Sproer C."/>
            <person name="Schumann P."/>
            <person name="Rohde M."/>
            <person name="Tindall B.J."/>
            <person name="Klenk H.P."/>
        </authorList>
    </citation>
    <scope>NUCLEOTIDE SEQUENCE [LARGE SCALE GENOMIC DNA]</scope>
    <source>
        <strain evidence="4 5">L21-Fru-AB</strain>
    </source>
</reference>
<feature type="region of interest" description="Disordered" evidence="1">
    <location>
        <begin position="805"/>
        <end position="825"/>
    </location>
</feature>
<dbReference type="EMBL" id="CP010904">
    <property type="protein sequence ID" value="AKJ65359.1"/>
    <property type="molecule type" value="Genomic_DNA"/>
</dbReference>